<accession>A0ACA9MI47</accession>
<feature type="non-terminal residue" evidence="1">
    <location>
        <position position="501"/>
    </location>
</feature>
<proteinExistence type="predicted"/>
<name>A0ACA9MI47_9GLOM</name>
<evidence type="ECO:0000313" key="2">
    <source>
        <dbReference type="Proteomes" id="UP000789525"/>
    </source>
</evidence>
<comment type="caution">
    <text evidence="1">The sequence shown here is derived from an EMBL/GenBank/DDBJ whole genome shotgun (WGS) entry which is preliminary data.</text>
</comment>
<keyword evidence="2" id="KW-1185">Reference proteome</keyword>
<reference evidence="1" key="1">
    <citation type="submission" date="2021-06" db="EMBL/GenBank/DDBJ databases">
        <authorList>
            <person name="Kallberg Y."/>
            <person name="Tangrot J."/>
            <person name="Rosling A."/>
        </authorList>
    </citation>
    <scope>NUCLEOTIDE SEQUENCE</scope>
    <source>
        <strain evidence="1">CL356</strain>
    </source>
</reference>
<dbReference type="Proteomes" id="UP000789525">
    <property type="component" value="Unassembled WGS sequence"/>
</dbReference>
<protein>
    <submittedName>
        <fullName evidence="1">2247_t:CDS:1</fullName>
    </submittedName>
</protein>
<evidence type="ECO:0000313" key="1">
    <source>
        <dbReference type="EMBL" id="CAG8591290.1"/>
    </source>
</evidence>
<dbReference type="EMBL" id="CAJVPT010012890">
    <property type="protein sequence ID" value="CAG8591290.1"/>
    <property type="molecule type" value="Genomic_DNA"/>
</dbReference>
<sequence>MDSYSEQRSQDAEPIVVYHNNDYVLLEDNELQQSVNRRSLFSSFKIFKLKGPIDVNLLLDILFPSRDKGYFEVDVSDYNGESAKVRFNFSSKTHVDLIGYLQRAAQNLFQFSGNGLRDWIPADKVTNQLVYGNTYKQLSTFTTDHSNNGEEYPEIDENGLIAELESLAEQINSQRKGLSDEALNKIFFYVFRRSDMSVNLYDIRDEFFSQLSIVQFVRGQSVGKEDISSPDQIKGLICKLVLWKLQGLIDKSLPKIIKDQKFCLAIVLWNFINTLYAVHKSYQVLKDSNAKFREILREKKTIFISCLNNMEQWLVGMLKILANDLDQSQYSKFQMRLEGFLTAAENLLDTIKIIAVEYDSEIKTLEDQEKGLSVKWWLSAFIFGITATLGAGYIAYKHHNNQTVTKTEKFIAAGMGTVGAAALTSGHFVLGDLKSAILRQTRMLGELKGMHDKLNYWQKCGKDLQTWDQGKMNQHRNILIPQLNQIKLQSKEFEILFDCED</sequence>
<gene>
    <name evidence="1" type="ORF">ACOLOM_LOCUS6331</name>
</gene>
<organism evidence="1 2">
    <name type="scientific">Acaulospora colombiana</name>
    <dbReference type="NCBI Taxonomy" id="27376"/>
    <lineage>
        <taxon>Eukaryota</taxon>
        <taxon>Fungi</taxon>
        <taxon>Fungi incertae sedis</taxon>
        <taxon>Mucoromycota</taxon>
        <taxon>Glomeromycotina</taxon>
        <taxon>Glomeromycetes</taxon>
        <taxon>Diversisporales</taxon>
        <taxon>Acaulosporaceae</taxon>
        <taxon>Acaulospora</taxon>
    </lineage>
</organism>